<organism evidence="1 2">
    <name type="scientific">Streptococcus oralis</name>
    <dbReference type="NCBI Taxonomy" id="1303"/>
    <lineage>
        <taxon>Bacteria</taxon>
        <taxon>Bacillati</taxon>
        <taxon>Bacillota</taxon>
        <taxon>Bacilli</taxon>
        <taxon>Lactobacillales</taxon>
        <taxon>Streptococcaceae</taxon>
        <taxon>Streptococcus</taxon>
    </lineage>
</organism>
<dbReference type="EMBL" id="RJPI01000006">
    <property type="protein sequence ID" value="RSJ64935.1"/>
    <property type="molecule type" value="Genomic_DNA"/>
</dbReference>
<dbReference type="Gene3D" id="3.40.50.2300">
    <property type="match status" value="1"/>
</dbReference>
<dbReference type="SUPFAM" id="SSF52172">
    <property type="entry name" value="CheY-like"/>
    <property type="match status" value="1"/>
</dbReference>
<dbReference type="Proteomes" id="UP000280648">
    <property type="component" value="Unassembled WGS sequence"/>
</dbReference>
<reference evidence="1 2" key="1">
    <citation type="submission" date="2018-11" db="EMBL/GenBank/DDBJ databases">
        <title>Species Designations Belie Phenotypic and Genotypic Heterogeneity in Oral Streptococci.</title>
        <authorList>
            <person name="Velsko I."/>
        </authorList>
    </citation>
    <scope>NUCLEOTIDE SEQUENCE [LARGE SCALE GENOMIC DNA]</scope>
    <source>
        <strain evidence="1 2">BCC26</strain>
    </source>
</reference>
<dbReference type="InterPro" id="IPR011006">
    <property type="entry name" value="CheY-like_superfamily"/>
</dbReference>
<sequence length="152" mass="17677">MKILIIEDDKNKSSQVIERLNSQYSNLTFSEKRSFQQGVKSLRNSSFDLLLLDMTLPTFDIDTNSGGGKIRNFAGREILEEMLQREINLKTIIITQYESFGEEQITISQMRNILKEKYHKNFIEIIYYSSSSKSWFENLTKLVGELNESTDS</sequence>
<dbReference type="AlphaFoldDB" id="A0A428FQH6"/>
<evidence type="ECO:0000313" key="2">
    <source>
        <dbReference type="Proteomes" id="UP000280648"/>
    </source>
</evidence>
<evidence type="ECO:0000313" key="1">
    <source>
        <dbReference type="EMBL" id="RSJ64935.1"/>
    </source>
</evidence>
<evidence type="ECO:0008006" key="3">
    <source>
        <dbReference type="Google" id="ProtNLM"/>
    </source>
</evidence>
<protein>
    <recommendedName>
        <fullName evidence="3">Response regulator</fullName>
    </recommendedName>
</protein>
<accession>A0A428FQH6</accession>
<gene>
    <name evidence="1" type="ORF">D8803_05285</name>
</gene>
<dbReference type="RefSeq" id="WP_190316800.1">
    <property type="nucleotide sequence ID" value="NZ_RJPI01000006.1"/>
</dbReference>
<proteinExistence type="predicted"/>
<comment type="caution">
    <text evidence="1">The sequence shown here is derived from an EMBL/GenBank/DDBJ whole genome shotgun (WGS) entry which is preliminary data.</text>
</comment>
<name>A0A428FQH6_STROR</name>